<accession>A0ABS8WAN6</accession>
<evidence type="ECO:0000256" key="1">
    <source>
        <dbReference type="ARBA" id="ARBA00001298"/>
    </source>
</evidence>
<comment type="subunit">
    <text evidence="5">Homodimer.</text>
</comment>
<protein>
    <recommendedName>
        <fullName evidence="4 5">dTDP-4-dehydrorhamnose 3,5-epimerase</fullName>
        <ecNumber evidence="3 5">5.1.3.13</ecNumber>
    </recommendedName>
    <alternativeName>
        <fullName evidence="5">Thymidine diphospho-4-keto-rhamnose 3,5-epimerase</fullName>
    </alternativeName>
</protein>
<evidence type="ECO:0000313" key="6">
    <source>
        <dbReference type="EMBL" id="MCE2595573.1"/>
    </source>
</evidence>
<evidence type="ECO:0000313" key="7">
    <source>
        <dbReference type="Proteomes" id="UP001201273"/>
    </source>
</evidence>
<comment type="similarity">
    <text evidence="5">Belongs to the dTDP-4-dehydrorhamnose 3,5-epimerase family.</text>
</comment>
<gene>
    <name evidence="6" type="primary">rfbC</name>
    <name evidence="6" type="ORF">K6Y31_12155</name>
</gene>
<dbReference type="InterPro" id="IPR011051">
    <property type="entry name" value="RmlC_Cupin_sf"/>
</dbReference>
<evidence type="ECO:0000256" key="4">
    <source>
        <dbReference type="ARBA" id="ARBA00019595"/>
    </source>
</evidence>
<dbReference type="CDD" id="cd00438">
    <property type="entry name" value="cupin_RmlC"/>
    <property type="match status" value="1"/>
</dbReference>
<evidence type="ECO:0000256" key="5">
    <source>
        <dbReference type="RuleBase" id="RU364069"/>
    </source>
</evidence>
<dbReference type="RefSeq" id="WP_233053083.1">
    <property type="nucleotide sequence ID" value="NZ_JAIMJA010000011.1"/>
</dbReference>
<dbReference type="InterPro" id="IPR014710">
    <property type="entry name" value="RmlC-like_jellyroll"/>
</dbReference>
<name>A0ABS8WAN6_9GAMM</name>
<comment type="catalytic activity">
    <reaction evidence="1 5">
        <text>dTDP-4-dehydro-6-deoxy-alpha-D-glucose = dTDP-4-dehydro-beta-L-rhamnose</text>
        <dbReference type="Rhea" id="RHEA:16969"/>
        <dbReference type="ChEBI" id="CHEBI:57649"/>
        <dbReference type="ChEBI" id="CHEBI:62830"/>
        <dbReference type="EC" id="5.1.3.13"/>
    </reaction>
</comment>
<comment type="caution">
    <text evidence="6">The sequence shown here is derived from an EMBL/GenBank/DDBJ whole genome shotgun (WGS) entry which is preliminary data.</text>
</comment>
<dbReference type="InterPro" id="IPR000888">
    <property type="entry name" value="RmlC-like"/>
</dbReference>
<dbReference type="PANTHER" id="PTHR21047:SF2">
    <property type="entry name" value="THYMIDINE DIPHOSPHO-4-KETO-RHAMNOSE 3,5-EPIMERASE"/>
    <property type="match status" value="1"/>
</dbReference>
<dbReference type="SUPFAM" id="SSF51182">
    <property type="entry name" value="RmlC-like cupins"/>
    <property type="match status" value="1"/>
</dbReference>
<evidence type="ECO:0000256" key="3">
    <source>
        <dbReference type="ARBA" id="ARBA00012098"/>
    </source>
</evidence>
<dbReference type="GO" id="GO:0008830">
    <property type="term" value="F:dTDP-4-dehydrorhamnose 3,5-epimerase activity"/>
    <property type="evidence" value="ECO:0007669"/>
    <property type="project" value="UniProtKB-EC"/>
</dbReference>
<sequence>MNAFTIHSTSIDGLKYITRKHHGDSRGSFSRLFCAAELTEIGWTKPVAQINHSYSKHRGTIRGLHYQIPPYAEDKLVTCIKGAIWDVAVDLRPASTTYLQWFGIELSEENHQSLYIPKGFAHGFQTLSNEVEMIYCHSAPYSPKHECGLRIDDPKLAIQWPLEISQLSERDQNLPVISPSFNGVSL</sequence>
<dbReference type="NCBIfam" id="TIGR01221">
    <property type="entry name" value="rmlC"/>
    <property type="match status" value="1"/>
</dbReference>
<evidence type="ECO:0000256" key="2">
    <source>
        <dbReference type="ARBA" id="ARBA00001997"/>
    </source>
</evidence>
<dbReference type="Pfam" id="PF00908">
    <property type="entry name" value="dTDP_sugar_isom"/>
    <property type="match status" value="1"/>
</dbReference>
<comment type="function">
    <text evidence="2 5">Catalyzes the epimerization of the C3' and C5'positions of dTDP-6-deoxy-D-xylo-4-hexulose, forming dTDP-6-deoxy-L-lyxo-4-hexulose.</text>
</comment>
<dbReference type="PANTHER" id="PTHR21047">
    <property type="entry name" value="DTDP-6-DEOXY-D-GLUCOSE-3,5 EPIMERASE"/>
    <property type="match status" value="1"/>
</dbReference>
<comment type="pathway">
    <text evidence="5">Carbohydrate biosynthesis; dTDP-L-rhamnose biosynthesis.</text>
</comment>
<keyword evidence="7" id="KW-1185">Reference proteome</keyword>
<reference evidence="6 7" key="1">
    <citation type="journal article" date="2022" name="Environ. Microbiol. Rep.">
        <title>Eco-phylogenetic analyses reveal divergent evolution of vitamin B12 metabolism in the marine bacterial family 'Psychromonadaceae'.</title>
        <authorList>
            <person name="Jin X."/>
            <person name="Yang Y."/>
            <person name="Cao H."/>
            <person name="Gao B."/>
            <person name="Zhao Z."/>
        </authorList>
    </citation>
    <scope>NUCLEOTIDE SEQUENCE [LARGE SCALE GENOMIC DNA]</scope>
    <source>
        <strain evidence="6 7">MKS20</strain>
    </source>
</reference>
<organism evidence="6 7">
    <name type="scientific">Motilimonas cestriensis</name>
    <dbReference type="NCBI Taxonomy" id="2742685"/>
    <lineage>
        <taxon>Bacteria</taxon>
        <taxon>Pseudomonadati</taxon>
        <taxon>Pseudomonadota</taxon>
        <taxon>Gammaproteobacteria</taxon>
        <taxon>Alteromonadales</taxon>
        <taxon>Alteromonadales genera incertae sedis</taxon>
        <taxon>Motilimonas</taxon>
    </lineage>
</organism>
<dbReference type="Gene3D" id="2.60.120.10">
    <property type="entry name" value="Jelly Rolls"/>
    <property type="match status" value="1"/>
</dbReference>
<dbReference type="EC" id="5.1.3.13" evidence="3 5"/>
<dbReference type="Proteomes" id="UP001201273">
    <property type="component" value="Unassembled WGS sequence"/>
</dbReference>
<dbReference type="EMBL" id="JAIMJA010000011">
    <property type="protein sequence ID" value="MCE2595573.1"/>
    <property type="molecule type" value="Genomic_DNA"/>
</dbReference>
<keyword evidence="5 6" id="KW-0413">Isomerase</keyword>
<proteinExistence type="inferred from homology"/>